<evidence type="ECO:0000259" key="3">
    <source>
        <dbReference type="Pfam" id="PF03067"/>
    </source>
</evidence>
<evidence type="ECO:0000313" key="4">
    <source>
        <dbReference type="Proteomes" id="UP000694844"/>
    </source>
</evidence>
<name>A0A8B8E807_CRAVI</name>
<dbReference type="InterPro" id="IPR004302">
    <property type="entry name" value="Cellulose/chitin-bd_N"/>
</dbReference>
<reference evidence="5" key="1">
    <citation type="submission" date="2025-08" db="UniProtKB">
        <authorList>
            <consortium name="RefSeq"/>
        </authorList>
    </citation>
    <scope>IDENTIFICATION</scope>
    <source>
        <tissue evidence="5">Whole sample</tissue>
    </source>
</reference>
<gene>
    <name evidence="5" type="primary">LOC111133028</name>
</gene>
<keyword evidence="4" id="KW-1185">Reference proteome</keyword>
<dbReference type="Proteomes" id="UP000694844">
    <property type="component" value="Chromosome 5"/>
</dbReference>
<protein>
    <submittedName>
        <fullName evidence="5">Uncharacterized protein LOC111133028</fullName>
    </submittedName>
</protein>
<accession>A0A8B8E807</accession>
<organism evidence="4 5">
    <name type="scientific">Crassostrea virginica</name>
    <name type="common">Eastern oyster</name>
    <dbReference type="NCBI Taxonomy" id="6565"/>
    <lineage>
        <taxon>Eukaryota</taxon>
        <taxon>Metazoa</taxon>
        <taxon>Spiralia</taxon>
        <taxon>Lophotrochozoa</taxon>
        <taxon>Mollusca</taxon>
        <taxon>Bivalvia</taxon>
        <taxon>Autobranchia</taxon>
        <taxon>Pteriomorphia</taxon>
        <taxon>Ostreida</taxon>
        <taxon>Ostreoidea</taxon>
        <taxon>Ostreidae</taxon>
        <taxon>Crassostrea</taxon>
    </lineage>
</organism>
<evidence type="ECO:0000313" key="5">
    <source>
        <dbReference type="RefSeq" id="XP_022336777.1"/>
    </source>
</evidence>
<sequence>MKPLLTLHLYCFLAVMKGAAGHGRLWEPPARSTLFRRGYATTPNYNDNQLFCGGFAVQWMLNGGKCGVCGDPYNQAQPRDHEAGGKYASGIITRHYTEGELIDVDVEITANHRGWFEFRLCPNNDVKKAASQSCFDKHLLKFANNKTRHQITTAVGMHHVQLHLPAGLTCTQCILQWRYHSGNSWGVDPKGKGCVGCGPQEEFFGCSDVAIDGKAGSHSSNTASSTKSPSTTTKATTTTTVKATTPTTTKLQTTTTPTTTTTSTTTTTTPTTTTTSTPTTTTTTTTTSTTTTTLPPVTSTPTTRPSSSTTTKPKPATTNPTPSPTTQSNGSGARPVPGAMSAKKTCGPTDVWKNTPGMKQWCKTNCRMGYCPKSHCVCV</sequence>
<keyword evidence="2" id="KW-0732">Signal</keyword>
<dbReference type="PANTHER" id="PTHR21113:SF4">
    <property type="entry name" value="CHITIN-BINDING TYPE-4 DOMAIN-CONTAINING PROTEIN"/>
    <property type="match status" value="1"/>
</dbReference>
<feature type="compositionally biased region" description="Low complexity" evidence="1">
    <location>
        <begin position="219"/>
        <end position="328"/>
    </location>
</feature>
<feature type="region of interest" description="Disordered" evidence="1">
    <location>
        <begin position="215"/>
        <end position="350"/>
    </location>
</feature>
<proteinExistence type="predicted"/>
<dbReference type="GeneID" id="111133028"/>
<evidence type="ECO:0000256" key="2">
    <source>
        <dbReference type="SAM" id="SignalP"/>
    </source>
</evidence>
<dbReference type="RefSeq" id="XP_022336777.1">
    <property type="nucleotide sequence ID" value="XM_022481069.1"/>
</dbReference>
<feature type="chain" id="PRO_5034463928" evidence="2">
    <location>
        <begin position="22"/>
        <end position="379"/>
    </location>
</feature>
<dbReference type="Pfam" id="PF03067">
    <property type="entry name" value="LPMO_10"/>
    <property type="match status" value="1"/>
</dbReference>
<dbReference type="PANTHER" id="PTHR21113">
    <property type="entry name" value="AGAP001705-PA"/>
    <property type="match status" value="1"/>
</dbReference>
<feature type="signal peptide" evidence="2">
    <location>
        <begin position="1"/>
        <end position="21"/>
    </location>
</feature>
<dbReference type="KEGG" id="cvn:111133028"/>
<dbReference type="AlphaFoldDB" id="A0A8B8E807"/>
<feature type="domain" description="Chitin-binding type-4" evidence="3">
    <location>
        <begin position="22"/>
        <end position="209"/>
    </location>
</feature>
<evidence type="ECO:0000256" key="1">
    <source>
        <dbReference type="SAM" id="MobiDB-lite"/>
    </source>
</evidence>
<dbReference type="OrthoDB" id="64893at2759"/>